<feature type="compositionally biased region" description="Basic and acidic residues" evidence="1">
    <location>
        <begin position="751"/>
        <end position="763"/>
    </location>
</feature>
<dbReference type="SUPFAM" id="SSF52540">
    <property type="entry name" value="P-loop containing nucleoside triphosphate hydrolases"/>
    <property type="match status" value="1"/>
</dbReference>
<dbReference type="EMBL" id="JACHLK010000015">
    <property type="protein sequence ID" value="MBB6562971.1"/>
    <property type="molecule type" value="Genomic_DNA"/>
</dbReference>
<evidence type="ECO:0000313" key="4">
    <source>
        <dbReference type="EMBL" id="MBB6562971.1"/>
    </source>
</evidence>
<evidence type="ECO:0000256" key="1">
    <source>
        <dbReference type="SAM" id="MobiDB-lite"/>
    </source>
</evidence>
<keyword evidence="5" id="KW-1185">Reference proteome</keyword>
<evidence type="ECO:0000259" key="2">
    <source>
        <dbReference type="Pfam" id="PF04471"/>
    </source>
</evidence>
<reference evidence="4 5" key="1">
    <citation type="submission" date="2020-08" db="EMBL/GenBank/DDBJ databases">
        <title>Functional genomics of gut bacteria from endangered species of beetles.</title>
        <authorList>
            <person name="Carlos-Shanley C."/>
        </authorList>
    </citation>
    <scope>NUCLEOTIDE SEQUENCE [LARGE SCALE GENOMIC DNA]</scope>
    <source>
        <strain evidence="4 5">S00198</strain>
    </source>
</reference>
<gene>
    <name evidence="4" type="ORF">HNP48_005688</name>
</gene>
<dbReference type="Pfam" id="PF04471">
    <property type="entry name" value="Mrr_cat"/>
    <property type="match status" value="1"/>
</dbReference>
<feature type="domain" description="Novel STAND NTPase 3" evidence="3">
    <location>
        <begin position="175"/>
        <end position="336"/>
    </location>
</feature>
<feature type="domain" description="Restriction endonuclease type IV Mrr" evidence="2">
    <location>
        <begin position="7"/>
        <end position="60"/>
    </location>
</feature>
<dbReference type="InterPro" id="IPR011856">
    <property type="entry name" value="tRNA_endonuc-like_dom_sf"/>
</dbReference>
<protein>
    <recommendedName>
        <fullName evidence="6">Restriction endonuclease</fullName>
    </recommendedName>
</protein>
<organism evidence="4 5">
    <name type="scientific">Acidovorax soli</name>
    <dbReference type="NCBI Taxonomy" id="592050"/>
    <lineage>
        <taxon>Bacteria</taxon>
        <taxon>Pseudomonadati</taxon>
        <taxon>Pseudomonadota</taxon>
        <taxon>Betaproteobacteria</taxon>
        <taxon>Burkholderiales</taxon>
        <taxon>Comamonadaceae</taxon>
        <taxon>Acidovorax</taxon>
    </lineage>
</organism>
<sequence length="773" mass="89055">MPNYNYDALSPQDFEEIARDLLQAEWGVAIEAFKSGRDGGIDLRYATSPQSSIVVQCKHYFQSGFAALLRHLKASELPKIIRVNPARYVLVTSVPLSPANKDAIMEALAPHIKSTADVIGVDDLDGLLARHPAVERSNFKLWLTSTSVLERIMHNAEICQTEFEVQRIRRKLPLFVQNNAYPRARQILDANRIIVISGAPGIGKTTLAELLLYSNLEEGYQPVVMAGDISEGKKLYRHEEKQVFYYDDFLGQTFLGDRRDYFGRNQDKAVVDFMEMVQSSPYSRFILTTREHILGGAIQLSERLNSSTVVRDRVVLELGDYNFGDRARMVYNHLYFSTLSRAHKDEMLRDKFYLHVIKHPHFNPRLIEWLASLQRVNDVAPPFYQQFVKDLLRDPTKIWGHAFRNDIPESGKSLLLVLYTVYAANDVKEFEVVFNKFHSARAEKYHFKCSPLDFKEALRLLEGAFVVIDFDNVDFLNPSVKDYVSLQISETPEIFDDLLNSAVRFEQVVALWRLVKAKPELRAHPNYNSRRSLILEKIAELLSAPHVRWSRSDDGQTIGFPIDAGRENRLAFLADFFNDERSQHIKQAVFDAMGQLIDQIPQQGVNFWRVPDLIFEWAGLEWFVENGGDQIRLRLLEKLLLALPNATAGVWRRMVDFPGQVQGWRQRDTRNLNKALRYYKEIGWREEWDSCGDYDERQDIIDNLTELVDGGKWRHHFSEALETLRVELANYSDDADEPDEGEGAPIPTANEIERQSMSEDEVRNMFQTLLPSE</sequence>
<dbReference type="GO" id="GO:0003677">
    <property type="term" value="F:DNA binding"/>
    <property type="evidence" value="ECO:0007669"/>
    <property type="project" value="InterPro"/>
</dbReference>
<dbReference type="GO" id="GO:0004519">
    <property type="term" value="F:endonuclease activity"/>
    <property type="evidence" value="ECO:0007669"/>
    <property type="project" value="InterPro"/>
</dbReference>
<name>A0A7X0PKB1_9BURK</name>
<dbReference type="InterPro" id="IPR027417">
    <property type="entry name" value="P-loop_NTPase"/>
</dbReference>
<proteinExistence type="predicted"/>
<dbReference type="Pfam" id="PF20720">
    <property type="entry name" value="nSTAND3"/>
    <property type="match status" value="1"/>
</dbReference>
<dbReference type="InterPro" id="IPR049050">
    <property type="entry name" value="nSTAND3"/>
</dbReference>
<dbReference type="RefSeq" id="WP_184863487.1">
    <property type="nucleotide sequence ID" value="NZ_JACHLK010000015.1"/>
</dbReference>
<feature type="compositionally biased region" description="Acidic residues" evidence="1">
    <location>
        <begin position="733"/>
        <end position="742"/>
    </location>
</feature>
<dbReference type="Gene3D" id="3.40.1350.10">
    <property type="match status" value="1"/>
</dbReference>
<dbReference type="GO" id="GO:0009307">
    <property type="term" value="P:DNA restriction-modification system"/>
    <property type="evidence" value="ECO:0007669"/>
    <property type="project" value="InterPro"/>
</dbReference>
<evidence type="ECO:0000313" key="5">
    <source>
        <dbReference type="Proteomes" id="UP000575083"/>
    </source>
</evidence>
<dbReference type="AlphaFoldDB" id="A0A7X0PKB1"/>
<accession>A0A7X0PKB1</accession>
<dbReference type="Proteomes" id="UP000575083">
    <property type="component" value="Unassembled WGS sequence"/>
</dbReference>
<comment type="caution">
    <text evidence="4">The sequence shown here is derived from an EMBL/GenBank/DDBJ whole genome shotgun (WGS) entry which is preliminary data.</text>
</comment>
<feature type="region of interest" description="Disordered" evidence="1">
    <location>
        <begin position="733"/>
        <end position="773"/>
    </location>
</feature>
<evidence type="ECO:0000259" key="3">
    <source>
        <dbReference type="Pfam" id="PF20720"/>
    </source>
</evidence>
<evidence type="ECO:0008006" key="6">
    <source>
        <dbReference type="Google" id="ProtNLM"/>
    </source>
</evidence>
<dbReference type="InterPro" id="IPR007560">
    <property type="entry name" value="Restrct_endonuc_IV_Mrr"/>
</dbReference>